<dbReference type="EMBL" id="CP134189">
    <property type="protein sequence ID" value="WPB05222.1"/>
    <property type="molecule type" value="Genomic_DNA"/>
</dbReference>
<accession>A0ABZ0P0K5</accession>
<gene>
    <name evidence="2" type="ORF">RHO25_009873</name>
</gene>
<protein>
    <submittedName>
        <fullName evidence="2">Uncharacterized protein</fullName>
    </submittedName>
</protein>
<evidence type="ECO:0000313" key="3">
    <source>
        <dbReference type="Proteomes" id="UP001302367"/>
    </source>
</evidence>
<name>A0ABZ0P0K5_CERBT</name>
<proteinExistence type="predicted"/>
<keyword evidence="1" id="KW-0175">Coiled coil</keyword>
<dbReference type="GeneID" id="90644600"/>
<dbReference type="Proteomes" id="UP001302367">
    <property type="component" value="Chromosome 6"/>
</dbReference>
<keyword evidence="3" id="KW-1185">Reference proteome</keyword>
<evidence type="ECO:0000256" key="1">
    <source>
        <dbReference type="SAM" id="Coils"/>
    </source>
</evidence>
<feature type="coiled-coil region" evidence="1">
    <location>
        <begin position="17"/>
        <end position="51"/>
    </location>
</feature>
<dbReference type="RefSeq" id="XP_065459297.1">
    <property type="nucleotide sequence ID" value="XM_065603225.1"/>
</dbReference>
<sequence length="62" mass="7325">MGSKTSLEVIRNLNPSTEQTRDEIATVEAELMQLEAKQERLEYERRRLEDKLWDLGHIGFHL</sequence>
<organism evidence="2 3">
    <name type="scientific">Cercospora beticola</name>
    <name type="common">Sugarbeet leaf spot fungus</name>
    <dbReference type="NCBI Taxonomy" id="122368"/>
    <lineage>
        <taxon>Eukaryota</taxon>
        <taxon>Fungi</taxon>
        <taxon>Dikarya</taxon>
        <taxon>Ascomycota</taxon>
        <taxon>Pezizomycotina</taxon>
        <taxon>Dothideomycetes</taxon>
        <taxon>Dothideomycetidae</taxon>
        <taxon>Mycosphaerellales</taxon>
        <taxon>Mycosphaerellaceae</taxon>
        <taxon>Cercospora</taxon>
    </lineage>
</organism>
<reference evidence="2 3" key="1">
    <citation type="submission" date="2023-09" db="EMBL/GenBank/DDBJ databases">
        <title>Complete-Gapless Cercospora beticola genome.</title>
        <authorList>
            <person name="Wyatt N.A."/>
            <person name="Spanner R.E."/>
            <person name="Bolton M.D."/>
        </authorList>
    </citation>
    <scope>NUCLEOTIDE SEQUENCE [LARGE SCALE GENOMIC DNA]</scope>
    <source>
        <strain evidence="2">Cb09-40</strain>
    </source>
</reference>
<evidence type="ECO:0000313" key="2">
    <source>
        <dbReference type="EMBL" id="WPB05222.1"/>
    </source>
</evidence>